<feature type="region of interest" description="Disordered" evidence="1">
    <location>
        <begin position="1018"/>
        <end position="1041"/>
    </location>
</feature>
<feature type="compositionally biased region" description="Basic and acidic residues" evidence="1">
    <location>
        <begin position="214"/>
        <end position="223"/>
    </location>
</feature>
<dbReference type="KEGG" id="lenr:94170574"/>
<dbReference type="AlphaFoldDB" id="A0A836HDV1"/>
<feature type="compositionally biased region" description="Polar residues" evidence="1">
    <location>
        <begin position="1022"/>
        <end position="1041"/>
    </location>
</feature>
<gene>
    <name evidence="2" type="ORF">CUR178_03329</name>
</gene>
<feature type="region of interest" description="Disordered" evidence="1">
    <location>
        <begin position="689"/>
        <end position="717"/>
    </location>
</feature>
<evidence type="ECO:0000256" key="1">
    <source>
        <dbReference type="SAM" id="MobiDB-lite"/>
    </source>
</evidence>
<accession>A0A836HDV1</accession>
<feature type="region of interest" description="Disordered" evidence="1">
    <location>
        <begin position="318"/>
        <end position="360"/>
    </location>
</feature>
<comment type="caution">
    <text evidence="2">The sequence shown here is derived from an EMBL/GenBank/DDBJ whole genome shotgun (WGS) entry which is preliminary data.</text>
</comment>
<feature type="compositionally biased region" description="Low complexity" evidence="1">
    <location>
        <begin position="766"/>
        <end position="784"/>
    </location>
</feature>
<evidence type="ECO:0000313" key="3">
    <source>
        <dbReference type="Proteomes" id="UP000674179"/>
    </source>
</evidence>
<dbReference type="EMBL" id="JAFHKP010000022">
    <property type="protein sequence ID" value="KAG5479568.1"/>
    <property type="molecule type" value="Genomic_DNA"/>
</dbReference>
<feature type="compositionally biased region" description="Low complexity" evidence="1">
    <location>
        <begin position="139"/>
        <end position="149"/>
    </location>
</feature>
<feature type="region of interest" description="Disordered" evidence="1">
    <location>
        <begin position="766"/>
        <end position="794"/>
    </location>
</feature>
<dbReference type="GeneID" id="94170574"/>
<feature type="compositionally biased region" description="Polar residues" evidence="1">
    <location>
        <begin position="334"/>
        <end position="346"/>
    </location>
</feature>
<feature type="region of interest" description="Disordered" evidence="1">
    <location>
        <begin position="262"/>
        <end position="293"/>
    </location>
</feature>
<dbReference type="RefSeq" id="XP_067693097.1">
    <property type="nucleotide sequence ID" value="XM_067835064.1"/>
</dbReference>
<name>A0A836HDV1_LEIEN</name>
<feature type="region of interest" description="Disordered" evidence="1">
    <location>
        <begin position="188"/>
        <end position="224"/>
    </location>
</feature>
<protein>
    <submittedName>
        <fullName evidence="2">Uncharacterized protein</fullName>
    </submittedName>
</protein>
<feature type="compositionally biased region" description="Low complexity" evidence="1">
    <location>
        <begin position="121"/>
        <end position="132"/>
    </location>
</feature>
<dbReference type="Proteomes" id="UP000674179">
    <property type="component" value="Chromosome 22"/>
</dbReference>
<reference evidence="2 3" key="1">
    <citation type="submission" date="2021-02" db="EMBL/GenBank/DDBJ databases">
        <title>Leishmania (Mundinia) enrietti genome sequencing and assembly.</title>
        <authorList>
            <person name="Almutairi H."/>
            <person name="Gatherer D."/>
        </authorList>
    </citation>
    <scope>NUCLEOTIDE SEQUENCE [LARGE SCALE GENOMIC DNA]</scope>
    <source>
        <strain evidence="2">CUR178</strain>
    </source>
</reference>
<feature type="compositionally biased region" description="Polar residues" evidence="1">
    <location>
        <begin position="188"/>
        <end position="201"/>
    </location>
</feature>
<keyword evidence="3" id="KW-1185">Reference proteome</keyword>
<sequence>MNSPWDAPQCGAEFPDVCTRVSEDSAPVRQRAQCVRYLTPPLLCIESVDPVVSLASSAGDLPASSAADAAISTSSALPRLCGDTTEAPIRLGDTQSPVASAAFVEPVAQSSHPLPALRASTATTAATDTSSTPRFPPKSSSSVDSASMRSHNVEGARALSLCHLTTSSLTLRASASLPIPGEETVSFTKTGSYGESSSGTPSAPPLCCGLPQEHASEQERRASSAETFLDVVPPPQGDSVTPSFPPLSLTEVSGAEASCTTTHRSADAVDTRGAASPPLLGSESPSDVANATPMLCTPQRRNQSFDVPLRLATGGNDGSCDDVTRCYPERREPSTTTASLRSSGQVSELLGDTRRPPPLMYPSNSTVILSTLRTPLVNVASPVTAHFISNNGCGGGTAIVSSNTSSSGAVAEAQVVTDAGLRRAVSSETLASVSSSRSRPVLTPAALGLPGASGAASGTPSATNTSVTYTRKNVCLGALDFYGNPLTSLSSLLVQMSLQSGDHEEADLPETRFGAASPCPPTPQHQRNTLSMQNLKAHTQQVGQMAPEDKVKRFRAKPESGCVGLYRTAGTTVPRRRRTCAKPCSATPTASSSAAPHTANTAAAAAKPQVGSLKDVLQECNFLSLKDVLSAIADTHVHELLEAQQRLVSTHAVGSEGRNNDGILITPVVAPAAVNALPPCILGGVPPSVTSRPGGAGSEDACTSSAREGDSGTCLSTSTSTDTTCIPALHASVCSLDPQQVMTLAAAITEVSLNLDRSVEASFSGSTTVAASSPAPPSVASRARLSGQESAPQGGFSVADHISSGAVSASFSNFLAEGLPVGVAVSHLSTIASPSHARSGVSSSSLVSTTIADASRFAAATLDAFLTTAAPAAAMDGVSEVLEQRCDPLERKVLLNPLSEGVDGYVENDMWECPDDRSLHTPSPSALMVAAASSPMTATSGAELRFPTAPSSASAHQHGGRCVPTWQGLTSAEAVSSKTAAPHTVIAVDWMPRMTPPPALQRQPEAWASAASGTCSGRCMSKQDTAGDSTDAATEASSKSNLTAGRGTLAAACDVRVVIGSLSCLSFGDELSTVSQLRQWAQSVVGLEHLQPSTDTEIIT</sequence>
<evidence type="ECO:0000313" key="2">
    <source>
        <dbReference type="EMBL" id="KAG5479568.1"/>
    </source>
</evidence>
<feature type="compositionally biased region" description="Basic and acidic residues" evidence="1">
    <location>
        <begin position="322"/>
        <end position="333"/>
    </location>
</feature>
<dbReference type="OrthoDB" id="266308at2759"/>
<proteinExistence type="predicted"/>
<feature type="region of interest" description="Disordered" evidence="1">
    <location>
        <begin position="121"/>
        <end position="149"/>
    </location>
</feature>
<organism evidence="2 3">
    <name type="scientific">Leishmania enriettii</name>
    <dbReference type="NCBI Taxonomy" id="5663"/>
    <lineage>
        <taxon>Eukaryota</taxon>
        <taxon>Discoba</taxon>
        <taxon>Euglenozoa</taxon>
        <taxon>Kinetoplastea</taxon>
        <taxon>Metakinetoplastina</taxon>
        <taxon>Trypanosomatida</taxon>
        <taxon>Trypanosomatidae</taxon>
        <taxon>Leishmaniinae</taxon>
        <taxon>Leishmania</taxon>
    </lineage>
</organism>